<dbReference type="Proteomes" id="UP001597371">
    <property type="component" value="Unassembled WGS sequence"/>
</dbReference>
<evidence type="ECO:0000256" key="4">
    <source>
        <dbReference type="ARBA" id="ARBA00022741"/>
    </source>
</evidence>
<evidence type="ECO:0000256" key="5">
    <source>
        <dbReference type="ARBA" id="ARBA00022801"/>
    </source>
</evidence>
<comment type="function">
    <text evidence="9">Catalyzes the conversion of GTP to 2,5-diamino-6-ribosylamino-4(3H)-pyrimidinone 5'-phosphate (DARP), formate and pyrophosphate.</text>
</comment>
<dbReference type="CDD" id="cd00641">
    <property type="entry name" value="GTP_cyclohydro2"/>
    <property type="match status" value="1"/>
</dbReference>
<comment type="similarity">
    <text evidence="9">Belongs to the GTP cyclohydrolase II family.</text>
</comment>
<keyword evidence="4 9" id="KW-0547">Nucleotide-binding</keyword>
<dbReference type="HAMAP" id="MF_00179">
    <property type="entry name" value="RibA"/>
    <property type="match status" value="1"/>
</dbReference>
<feature type="binding site" evidence="9">
    <location>
        <position position="291"/>
    </location>
    <ligand>
        <name>GTP</name>
        <dbReference type="ChEBI" id="CHEBI:37565"/>
    </ligand>
</feature>
<evidence type="ECO:0000256" key="3">
    <source>
        <dbReference type="ARBA" id="ARBA00022723"/>
    </source>
</evidence>
<keyword evidence="7 9" id="KW-0342">GTP-binding</keyword>
<dbReference type="EMBL" id="JBHUIJ010000008">
    <property type="protein sequence ID" value="MFD2237277.1"/>
    <property type="molecule type" value="Genomic_DNA"/>
</dbReference>
<gene>
    <name evidence="9 11" type="primary">ribA</name>
    <name evidence="11" type="ORF">ACFSKQ_07330</name>
</gene>
<feature type="binding site" evidence="9">
    <location>
        <position position="326"/>
    </location>
    <ligand>
        <name>GTP</name>
        <dbReference type="ChEBI" id="CHEBI:37565"/>
    </ligand>
</feature>
<evidence type="ECO:0000259" key="10">
    <source>
        <dbReference type="Pfam" id="PF00925"/>
    </source>
</evidence>
<protein>
    <recommendedName>
        <fullName evidence="9">GTP cyclohydrolase-2</fullName>
        <ecNumber evidence="9">3.5.4.25</ecNumber>
    </recommendedName>
    <alternativeName>
        <fullName evidence="9">GTP cyclohydrolase II</fullName>
    </alternativeName>
</protein>
<evidence type="ECO:0000256" key="6">
    <source>
        <dbReference type="ARBA" id="ARBA00022833"/>
    </source>
</evidence>
<dbReference type="SUPFAM" id="SSF142695">
    <property type="entry name" value="RibA-like"/>
    <property type="match status" value="1"/>
</dbReference>
<comment type="pathway">
    <text evidence="1 9">Cofactor biosynthesis; riboflavin biosynthesis; 5-amino-6-(D-ribitylamino)uracil from GTP: step 1/4.</text>
</comment>
<feature type="binding site" evidence="9">
    <location>
        <position position="247"/>
    </location>
    <ligand>
        <name>GTP</name>
        <dbReference type="ChEBI" id="CHEBI:37565"/>
    </ligand>
</feature>
<reference evidence="12" key="1">
    <citation type="journal article" date="2019" name="Int. J. Syst. Evol. Microbiol.">
        <title>The Global Catalogue of Microorganisms (GCM) 10K type strain sequencing project: providing services to taxonomists for standard genome sequencing and annotation.</title>
        <authorList>
            <consortium name="The Broad Institute Genomics Platform"/>
            <consortium name="The Broad Institute Genome Sequencing Center for Infectious Disease"/>
            <person name="Wu L."/>
            <person name="Ma J."/>
        </authorList>
    </citation>
    <scope>NUCLEOTIDE SEQUENCE [LARGE SCALE GENOMIC DNA]</scope>
    <source>
        <strain evidence="12">ZS-35-S2</strain>
    </source>
</reference>
<dbReference type="NCBIfam" id="NF001591">
    <property type="entry name" value="PRK00393.1"/>
    <property type="match status" value="1"/>
</dbReference>
<evidence type="ECO:0000256" key="1">
    <source>
        <dbReference type="ARBA" id="ARBA00004853"/>
    </source>
</evidence>
<feature type="binding site" evidence="9">
    <location>
        <position position="244"/>
    </location>
    <ligand>
        <name>Zn(2+)</name>
        <dbReference type="ChEBI" id="CHEBI:29105"/>
        <note>catalytic</note>
    </ligand>
</feature>
<name>A0ABW5CKZ7_9HYPH</name>
<dbReference type="Pfam" id="PF00925">
    <property type="entry name" value="GTP_cyclohydro2"/>
    <property type="match status" value="1"/>
</dbReference>
<dbReference type="PIRSF" id="PIRSF001259">
    <property type="entry name" value="RibA"/>
    <property type="match status" value="1"/>
</dbReference>
<dbReference type="InterPro" id="IPR032677">
    <property type="entry name" value="GTP_cyclohydro_II"/>
</dbReference>
<dbReference type="EC" id="3.5.4.25" evidence="9"/>
<keyword evidence="12" id="KW-1185">Reference proteome</keyword>
<feature type="binding site" evidence="9">
    <location>
        <begin position="226"/>
        <end position="230"/>
    </location>
    <ligand>
        <name>GTP</name>
        <dbReference type="ChEBI" id="CHEBI:37565"/>
    </ligand>
</feature>
<dbReference type="Gene3D" id="3.40.50.10990">
    <property type="entry name" value="GTP cyclohydrolase II"/>
    <property type="match status" value="1"/>
</dbReference>
<keyword evidence="5 9" id="KW-0378">Hydrolase</keyword>
<feature type="active site" description="Proton acceptor" evidence="9">
    <location>
        <position position="303"/>
    </location>
</feature>
<keyword evidence="6 9" id="KW-0862">Zinc</keyword>
<dbReference type="InterPro" id="IPR036144">
    <property type="entry name" value="RibA-like_sf"/>
</dbReference>
<dbReference type="PANTHER" id="PTHR21327:SF18">
    <property type="entry name" value="3,4-DIHYDROXY-2-BUTANONE 4-PHOSPHATE SYNTHASE"/>
    <property type="match status" value="1"/>
</dbReference>
<organism evidence="11 12">
    <name type="scientific">Aureimonas populi</name>
    <dbReference type="NCBI Taxonomy" id="1701758"/>
    <lineage>
        <taxon>Bacteria</taxon>
        <taxon>Pseudomonadati</taxon>
        <taxon>Pseudomonadota</taxon>
        <taxon>Alphaproteobacteria</taxon>
        <taxon>Hyphomicrobiales</taxon>
        <taxon>Aurantimonadaceae</taxon>
        <taxon>Aureimonas</taxon>
    </lineage>
</organism>
<evidence type="ECO:0000256" key="8">
    <source>
        <dbReference type="ARBA" id="ARBA00049295"/>
    </source>
</evidence>
<keyword evidence="3 9" id="KW-0479">Metal-binding</keyword>
<feature type="binding site" evidence="9">
    <location>
        <position position="231"/>
    </location>
    <ligand>
        <name>Zn(2+)</name>
        <dbReference type="ChEBI" id="CHEBI:29105"/>
        <note>catalytic</note>
    </ligand>
</feature>
<feature type="binding site" evidence="9">
    <location>
        <begin position="269"/>
        <end position="271"/>
    </location>
    <ligand>
        <name>GTP</name>
        <dbReference type="ChEBI" id="CHEBI:37565"/>
    </ligand>
</feature>
<dbReference type="InterPro" id="IPR000926">
    <property type="entry name" value="RibA"/>
</dbReference>
<feature type="domain" description="GTP cyclohydrolase II" evidence="10">
    <location>
        <begin position="184"/>
        <end position="347"/>
    </location>
</feature>
<dbReference type="NCBIfam" id="NF006456">
    <property type="entry name" value="PRK08815.1"/>
    <property type="match status" value="1"/>
</dbReference>
<evidence type="ECO:0000256" key="7">
    <source>
        <dbReference type="ARBA" id="ARBA00023134"/>
    </source>
</evidence>
<keyword evidence="2 9" id="KW-0686">Riboflavin biosynthesis</keyword>
<evidence type="ECO:0000256" key="9">
    <source>
        <dbReference type="HAMAP-Rule" id="MF_00179"/>
    </source>
</evidence>
<comment type="cofactor">
    <cofactor evidence="9">
        <name>Zn(2+)</name>
        <dbReference type="ChEBI" id="CHEBI:29105"/>
    </cofactor>
    <text evidence="9">Binds 1 zinc ion per subunit.</text>
</comment>
<feature type="binding site" evidence="9">
    <location>
        <position position="242"/>
    </location>
    <ligand>
        <name>Zn(2+)</name>
        <dbReference type="ChEBI" id="CHEBI:29105"/>
        <note>catalytic</note>
    </ligand>
</feature>
<dbReference type="GO" id="GO:0003935">
    <property type="term" value="F:GTP cyclohydrolase II activity"/>
    <property type="evidence" value="ECO:0007669"/>
    <property type="project" value="UniProtKB-EC"/>
</dbReference>
<evidence type="ECO:0000313" key="12">
    <source>
        <dbReference type="Proteomes" id="UP001597371"/>
    </source>
</evidence>
<proteinExistence type="inferred from homology"/>
<evidence type="ECO:0000256" key="2">
    <source>
        <dbReference type="ARBA" id="ARBA00022619"/>
    </source>
</evidence>
<feature type="active site" description="Nucleophile" evidence="9">
    <location>
        <position position="305"/>
    </location>
</feature>
<dbReference type="RefSeq" id="WP_342451389.1">
    <property type="nucleotide sequence ID" value="NZ_CP072611.1"/>
</dbReference>
<sequence length="380" mass="39572">MNRIERVEASPSEAPVETLFGQPSAVRVERAAAELRAGRPVLVENGGEAIAVLAPDAATPQTFRAFAEAADGRHSLYLSPARAGALGLVTSQGALVPLGGSSPAEARALANSPAASLPAGSAAAPALATGASELARLALLLPGVMVAPLDPRTRHLFGNCARVSLGDLAEARSRAAGAFEIVARTPVPLKGIEAAEFVVFRGGLAQRDQLAIVVGAPDGSRPVPVRVHSSCLTGDLFGSLKCDCGDQLRLGLKTLQEKGGGVLLYLDQEGRGTGIASKMQAYRLQCDGLDTVDADSQLGFGLDERRYEAAVAMLLALGYRTVDLLTNNPLKIALLRQGGIEVVGRTPVMGEVTPENRDYLRTKAERAGHLLDIGEPPART</sequence>
<evidence type="ECO:0000313" key="11">
    <source>
        <dbReference type="EMBL" id="MFD2237277.1"/>
    </source>
</evidence>
<dbReference type="PANTHER" id="PTHR21327">
    <property type="entry name" value="GTP CYCLOHYDROLASE II-RELATED"/>
    <property type="match status" value="1"/>
</dbReference>
<feature type="binding site" evidence="9">
    <location>
        <position position="331"/>
    </location>
    <ligand>
        <name>GTP</name>
        <dbReference type="ChEBI" id="CHEBI:37565"/>
    </ligand>
</feature>
<accession>A0ABW5CKZ7</accession>
<comment type="catalytic activity">
    <reaction evidence="8 9">
        <text>GTP + 4 H2O = 2,5-diamino-6-hydroxy-4-(5-phosphoribosylamino)-pyrimidine + formate + 2 phosphate + 3 H(+)</text>
        <dbReference type="Rhea" id="RHEA:23704"/>
        <dbReference type="ChEBI" id="CHEBI:15377"/>
        <dbReference type="ChEBI" id="CHEBI:15378"/>
        <dbReference type="ChEBI" id="CHEBI:15740"/>
        <dbReference type="ChEBI" id="CHEBI:37565"/>
        <dbReference type="ChEBI" id="CHEBI:43474"/>
        <dbReference type="ChEBI" id="CHEBI:58614"/>
        <dbReference type="EC" id="3.5.4.25"/>
    </reaction>
</comment>
<comment type="caution">
    <text evidence="11">The sequence shown here is derived from an EMBL/GenBank/DDBJ whole genome shotgun (WGS) entry which is preliminary data.</text>
</comment>